<proteinExistence type="predicted"/>
<name>A0ACB9PBU3_BAUVA</name>
<accession>A0ACB9PBU3</accession>
<dbReference type="Proteomes" id="UP000828941">
    <property type="component" value="Chromosome 5"/>
</dbReference>
<dbReference type="EMBL" id="CM039430">
    <property type="protein sequence ID" value="KAI4345928.1"/>
    <property type="molecule type" value="Genomic_DNA"/>
</dbReference>
<reference evidence="1 2" key="1">
    <citation type="journal article" date="2022" name="DNA Res.">
        <title>Chromosomal-level genome assembly of the orchid tree Bauhinia variegata (Leguminosae; Cercidoideae) supports the allotetraploid origin hypothesis of Bauhinia.</title>
        <authorList>
            <person name="Zhong Y."/>
            <person name="Chen Y."/>
            <person name="Zheng D."/>
            <person name="Pang J."/>
            <person name="Liu Y."/>
            <person name="Luo S."/>
            <person name="Meng S."/>
            <person name="Qian L."/>
            <person name="Wei D."/>
            <person name="Dai S."/>
            <person name="Zhou R."/>
        </authorList>
    </citation>
    <scope>NUCLEOTIDE SEQUENCE [LARGE SCALE GENOMIC DNA]</scope>
    <source>
        <strain evidence="1">BV-YZ2020</strain>
    </source>
</reference>
<keyword evidence="2" id="KW-1185">Reference proteome</keyword>
<gene>
    <name evidence="1" type="ORF">L6164_013013</name>
</gene>
<evidence type="ECO:0000313" key="1">
    <source>
        <dbReference type="EMBL" id="KAI4345928.1"/>
    </source>
</evidence>
<organism evidence="1 2">
    <name type="scientific">Bauhinia variegata</name>
    <name type="common">Purple orchid tree</name>
    <name type="synonym">Phanera variegata</name>
    <dbReference type="NCBI Taxonomy" id="167791"/>
    <lineage>
        <taxon>Eukaryota</taxon>
        <taxon>Viridiplantae</taxon>
        <taxon>Streptophyta</taxon>
        <taxon>Embryophyta</taxon>
        <taxon>Tracheophyta</taxon>
        <taxon>Spermatophyta</taxon>
        <taxon>Magnoliopsida</taxon>
        <taxon>eudicotyledons</taxon>
        <taxon>Gunneridae</taxon>
        <taxon>Pentapetalae</taxon>
        <taxon>rosids</taxon>
        <taxon>fabids</taxon>
        <taxon>Fabales</taxon>
        <taxon>Fabaceae</taxon>
        <taxon>Cercidoideae</taxon>
        <taxon>Cercideae</taxon>
        <taxon>Bauhiniinae</taxon>
        <taxon>Bauhinia</taxon>
    </lineage>
</organism>
<protein>
    <submittedName>
        <fullName evidence="1">Uncharacterized protein</fullName>
    </submittedName>
</protein>
<comment type="caution">
    <text evidence="1">The sequence shown here is derived from an EMBL/GenBank/DDBJ whole genome shotgun (WGS) entry which is preliminary data.</text>
</comment>
<evidence type="ECO:0000313" key="2">
    <source>
        <dbReference type="Proteomes" id="UP000828941"/>
    </source>
</evidence>
<sequence>MYLSNMLPDDYTLATLSKVFGELEDLISGKLIHGKSVRIGFISDIVVANSVMSMYCKCGELGEARKLFNEMPHKSVGSWNVVIAGYAARKDCIPNLDLWKLFRKMQADGFKPDAFTIATLLPVYYSNDGELDYGRELHCYLVKNGLDL</sequence>